<feature type="domain" description="Anaphase-promoting complex subunit 4-like WD40" evidence="2">
    <location>
        <begin position="115"/>
        <end position="197"/>
    </location>
</feature>
<dbReference type="GO" id="GO:0000462">
    <property type="term" value="P:maturation of SSU-rRNA from tricistronic rRNA transcript (SSU-rRNA, 5.8S rRNA, LSU-rRNA)"/>
    <property type="evidence" value="ECO:0007669"/>
    <property type="project" value="InterPro"/>
</dbReference>
<dbReference type="InterPro" id="IPR024977">
    <property type="entry name" value="Apc4-like_WD40_dom"/>
</dbReference>
<dbReference type="GO" id="GO:0003723">
    <property type="term" value="F:RNA binding"/>
    <property type="evidence" value="ECO:0007669"/>
    <property type="project" value="TreeGrafter"/>
</dbReference>
<dbReference type="Pfam" id="PF12894">
    <property type="entry name" value="ANAPC4_WD40"/>
    <property type="match status" value="1"/>
</dbReference>
<dbReference type="InterPro" id="IPR046351">
    <property type="entry name" value="UTP4"/>
</dbReference>
<dbReference type="GO" id="GO:0030686">
    <property type="term" value="C:90S preribosome"/>
    <property type="evidence" value="ECO:0007669"/>
    <property type="project" value="InterPro"/>
</dbReference>
<dbReference type="EMBL" id="JABXBU010000003">
    <property type="protein sequence ID" value="KAF8791780.1"/>
    <property type="molecule type" value="Genomic_DNA"/>
</dbReference>
<protein>
    <submittedName>
        <fullName evidence="3">U3 small nucleolar RNA-associated protein 4 like protein</fullName>
    </submittedName>
</protein>
<dbReference type="SMART" id="SM00320">
    <property type="entry name" value="WD40"/>
    <property type="match status" value="9"/>
</dbReference>
<dbReference type="Proteomes" id="UP000807504">
    <property type="component" value="Unassembled WGS sequence"/>
</dbReference>
<reference evidence="3" key="2">
    <citation type="submission" date="2020-06" db="EMBL/GenBank/DDBJ databases">
        <authorList>
            <person name="Sheffer M."/>
        </authorList>
    </citation>
    <scope>NUCLEOTIDE SEQUENCE</scope>
</reference>
<organism evidence="3 4">
    <name type="scientific">Argiope bruennichi</name>
    <name type="common">Wasp spider</name>
    <name type="synonym">Aranea bruennichi</name>
    <dbReference type="NCBI Taxonomy" id="94029"/>
    <lineage>
        <taxon>Eukaryota</taxon>
        <taxon>Metazoa</taxon>
        <taxon>Ecdysozoa</taxon>
        <taxon>Arthropoda</taxon>
        <taxon>Chelicerata</taxon>
        <taxon>Arachnida</taxon>
        <taxon>Araneae</taxon>
        <taxon>Araneomorphae</taxon>
        <taxon>Entelegynae</taxon>
        <taxon>Araneoidea</taxon>
        <taxon>Araneidae</taxon>
        <taxon>Argiope</taxon>
    </lineage>
</organism>
<dbReference type="InterPro" id="IPR015943">
    <property type="entry name" value="WD40/YVTN_repeat-like_dom_sf"/>
</dbReference>
<dbReference type="GO" id="GO:0032040">
    <property type="term" value="C:small-subunit processome"/>
    <property type="evidence" value="ECO:0007669"/>
    <property type="project" value="TreeGrafter"/>
</dbReference>
<accession>A0A8T0FQN7</accession>
<dbReference type="PROSITE" id="PS50082">
    <property type="entry name" value="WD_REPEATS_2"/>
    <property type="match status" value="1"/>
</dbReference>
<gene>
    <name evidence="3" type="ORF">HNY73_003463</name>
</gene>
<evidence type="ECO:0000313" key="3">
    <source>
        <dbReference type="EMBL" id="KAF8791780.1"/>
    </source>
</evidence>
<keyword evidence="4" id="KW-1185">Reference proteome</keyword>
<dbReference type="InterPro" id="IPR011047">
    <property type="entry name" value="Quinoprotein_ADH-like_sf"/>
</dbReference>
<feature type="repeat" description="WD" evidence="1">
    <location>
        <begin position="12"/>
        <end position="53"/>
    </location>
</feature>
<dbReference type="InterPro" id="IPR036322">
    <property type="entry name" value="WD40_repeat_dom_sf"/>
</dbReference>
<reference evidence="3" key="1">
    <citation type="journal article" date="2020" name="bioRxiv">
        <title>Chromosome-level reference genome of the European wasp spider Argiope bruennichi: a resource for studies on range expansion and evolutionary adaptation.</title>
        <authorList>
            <person name="Sheffer M.M."/>
            <person name="Hoppe A."/>
            <person name="Krehenwinkel H."/>
            <person name="Uhl G."/>
            <person name="Kuss A.W."/>
            <person name="Jensen L."/>
            <person name="Jensen C."/>
            <person name="Gillespie R.G."/>
            <person name="Hoff K.J."/>
            <person name="Prost S."/>
        </authorList>
    </citation>
    <scope>NUCLEOTIDE SEQUENCE</scope>
</reference>
<proteinExistence type="predicted"/>
<dbReference type="SUPFAM" id="SSF50998">
    <property type="entry name" value="Quinoprotein alcohol dehydrogenase-like"/>
    <property type="match status" value="1"/>
</dbReference>
<sequence length="647" mass="72936">MKSLKVHRVNFFEPEPQAIRCLSHDRTTSHLAVSRADSSIEIWDVKSNPYLEKVIPGTPATSVETLAWCNGRLFSAGLYGYITEYDLESLVPKYQLSVTSTCPIWCMKFDYEGKCLAVGNEDGHVVLHQLSFEGLDFDKKCDKQEGCILCLDWHKDGQFIVTGSIDAIRVWNVNNGHVVNRIILARASKNVPTVVWCIAVTSDMTIISGDSCGKTSFWDGNTGTLLSASGAQKDDVLTLVVNKDEDVIYTSGVDPTITMYLKSSNGMWLKSIQRVVHTHDVRALQFVGDYLVSGGDDCNLIFTKYPPKTTIKFFPFCQKSYCKVASNPSCILLTYPNFVEVWSIGTFSGNANKPTNLLRLKPKQNERIICSSLSSNGKWLAYASQLQSRLFCLKLETNSKDLPSFYKVSLPDKIPSSTILLFTSEPTKLILYSRNNIFIVKCDSMQPTIENTIETDAEDQVQLMELSHDDEHLACSYHSGKVTIYNLKSLKVQFKLPVYKFQATALKFDPSSENLLIAYSDRKIVEYSLEKSGYSNWSKQQVLLQFQSVTPHPITSICFCSDKIFLQDENTLYVFDRKDEIQPGKKKIKQSEDSSISITESEYKAITKYEHISSIDSFMEDLVVVQISSSRILDSLPPPVWKKKYGT</sequence>
<dbReference type="SUPFAM" id="SSF50978">
    <property type="entry name" value="WD40 repeat-like"/>
    <property type="match status" value="1"/>
</dbReference>
<dbReference type="AlphaFoldDB" id="A0A8T0FQN7"/>
<dbReference type="InterPro" id="IPR001680">
    <property type="entry name" value="WD40_rpt"/>
</dbReference>
<keyword evidence="1" id="KW-0853">WD repeat</keyword>
<dbReference type="PANTHER" id="PTHR44163">
    <property type="entry name" value="U3 SMALL NUCLEOLAR RNA-ASSOCIATED PROTEIN 4 HOMOLOG"/>
    <property type="match status" value="1"/>
</dbReference>
<evidence type="ECO:0000313" key="4">
    <source>
        <dbReference type="Proteomes" id="UP000807504"/>
    </source>
</evidence>
<comment type="caution">
    <text evidence="3">The sequence shown here is derived from an EMBL/GenBank/DDBJ whole genome shotgun (WGS) entry which is preliminary data.</text>
</comment>
<evidence type="ECO:0000259" key="2">
    <source>
        <dbReference type="Pfam" id="PF12894"/>
    </source>
</evidence>
<dbReference type="GO" id="GO:0034455">
    <property type="term" value="C:t-UTP complex"/>
    <property type="evidence" value="ECO:0007669"/>
    <property type="project" value="TreeGrafter"/>
</dbReference>
<evidence type="ECO:0000256" key="1">
    <source>
        <dbReference type="PROSITE-ProRule" id="PRU00221"/>
    </source>
</evidence>
<name>A0A8T0FQN7_ARGBR</name>
<dbReference type="PANTHER" id="PTHR44163:SF1">
    <property type="entry name" value="U3 SMALL NUCLEOLAR RNA-ASSOCIATED PROTEIN 4 HOMOLOG"/>
    <property type="match status" value="1"/>
</dbReference>
<dbReference type="Gene3D" id="2.130.10.10">
    <property type="entry name" value="YVTN repeat-like/Quinoprotein amine dehydrogenase"/>
    <property type="match status" value="3"/>
</dbReference>